<sequence>MRKAEDRVREGDSYNQEDHHYLFTLPELIEAVAQIRFSENPEGIKRGMGYKNAQSAATKLIEIGLLIRHSKPAKNGQIEMYYEYVQSPLTPAAPKA</sequence>
<gene>
    <name evidence="1" type="ORF">A2159_02295</name>
</gene>
<dbReference type="EMBL" id="MGFP01000037">
    <property type="protein sequence ID" value="OGM08909.1"/>
    <property type="molecule type" value="Genomic_DNA"/>
</dbReference>
<evidence type="ECO:0000313" key="1">
    <source>
        <dbReference type="EMBL" id="OGM08909.1"/>
    </source>
</evidence>
<protein>
    <submittedName>
        <fullName evidence="1">Uncharacterized protein</fullName>
    </submittedName>
</protein>
<reference evidence="1 2" key="1">
    <citation type="journal article" date="2016" name="Nat. Commun.">
        <title>Thousands of microbial genomes shed light on interconnected biogeochemical processes in an aquifer system.</title>
        <authorList>
            <person name="Anantharaman K."/>
            <person name="Brown C.T."/>
            <person name="Hug L.A."/>
            <person name="Sharon I."/>
            <person name="Castelle C.J."/>
            <person name="Probst A.J."/>
            <person name="Thomas B.C."/>
            <person name="Singh A."/>
            <person name="Wilkins M.J."/>
            <person name="Karaoz U."/>
            <person name="Brodie E.L."/>
            <person name="Williams K.H."/>
            <person name="Hubbard S.S."/>
            <person name="Banfield J.F."/>
        </authorList>
    </citation>
    <scope>NUCLEOTIDE SEQUENCE [LARGE SCALE GENOMIC DNA]</scope>
</reference>
<accession>A0A1F7X2F8</accession>
<organism evidence="1 2">
    <name type="scientific">Candidatus Woesebacteria bacterium RBG_13_34_9</name>
    <dbReference type="NCBI Taxonomy" id="1802477"/>
    <lineage>
        <taxon>Bacteria</taxon>
        <taxon>Candidatus Woeseibacteriota</taxon>
    </lineage>
</organism>
<name>A0A1F7X2F8_9BACT</name>
<dbReference type="AlphaFoldDB" id="A0A1F7X2F8"/>
<evidence type="ECO:0000313" key="2">
    <source>
        <dbReference type="Proteomes" id="UP000179219"/>
    </source>
</evidence>
<comment type="caution">
    <text evidence="1">The sequence shown here is derived from an EMBL/GenBank/DDBJ whole genome shotgun (WGS) entry which is preliminary data.</text>
</comment>
<proteinExistence type="predicted"/>
<dbReference type="Proteomes" id="UP000179219">
    <property type="component" value="Unassembled WGS sequence"/>
</dbReference>